<comment type="subcellular location">
    <subcellularLocation>
        <location evidence="1">Cell envelope</location>
    </subcellularLocation>
</comment>
<gene>
    <name evidence="5" type="ORF">DFJ64_3387</name>
</gene>
<feature type="signal peptide" evidence="4">
    <location>
        <begin position="1"/>
        <end position="21"/>
    </location>
</feature>
<evidence type="ECO:0000256" key="2">
    <source>
        <dbReference type="ARBA" id="ARBA00009194"/>
    </source>
</evidence>
<dbReference type="Pfam" id="PF07161">
    <property type="entry name" value="LppX_LprAFG"/>
    <property type="match status" value="1"/>
</dbReference>
<evidence type="ECO:0000313" key="5">
    <source>
        <dbReference type="EMBL" id="REF37926.1"/>
    </source>
</evidence>
<protein>
    <submittedName>
        <fullName evidence="5">Uncharacterized protein DUF1396</fullName>
    </submittedName>
</protein>
<keyword evidence="6" id="KW-1185">Reference proteome</keyword>
<name>A0A3D9V9F1_THECX</name>
<dbReference type="EMBL" id="QTUC01000001">
    <property type="protein sequence ID" value="REF37926.1"/>
    <property type="molecule type" value="Genomic_DNA"/>
</dbReference>
<comment type="similarity">
    <text evidence="2">Belongs to the LppX/LprAFG lipoprotein family.</text>
</comment>
<evidence type="ECO:0000256" key="1">
    <source>
        <dbReference type="ARBA" id="ARBA00004196"/>
    </source>
</evidence>
<sequence>MRRWSTLLISLLLGVCLGCSTEPPPDPKETLALAKKRLDAARTVRFDLSSEDLPKTGVVLVSGGGVAKRPLAFRGRFRVATGGVAVTVSVVSVDGTLYARLPLTDRFVATRPERLGIPDPASLLHPERGLSSFLTQATHVRSVGKSRSGREVVEELRARLPARVLGRLLHVADPSATFHARFFVDEGTGQLRRASFRGPFYDATTPTTYTVVLDRYDEPATITRPR</sequence>
<feature type="chain" id="PRO_5039391553" evidence="4">
    <location>
        <begin position="22"/>
        <end position="226"/>
    </location>
</feature>
<evidence type="ECO:0000256" key="3">
    <source>
        <dbReference type="ARBA" id="ARBA00022475"/>
    </source>
</evidence>
<proteinExistence type="inferred from homology"/>
<keyword evidence="3" id="KW-1003">Cell membrane</keyword>
<organism evidence="5 6">
    <name type="scientific">Thermasporomyces composti</name>
    <dbReference type="NCBI Taxonomy" id="696763"/>
    <lineage>
        <taxon>Bacteria</taxon>
        <taxon>Bacillati</taxon>
        <taxon>Actinomycetota</taxon>
        <taxon>Actinomycetes</taxon>
        <taxon>Propionibacteriales</taxon>
        <taxon>Nocardioidaceae</taxon>
        <taxon>Thermasporomyces</taxon>
    </lineage>
</organism>
<evidence type="ECO:0000313" key="6">
    <source>
        <dbReference type="Proteomes" id="UP000256485"/>
    </source>
</evidence>
<dbReference type="InterPro" id="IPR009830">
    <property type="entry name" value="LppX/LprAFG"/>
</dbReference>
<dbReference type="CDD" id="cd16334">
    <property type="entry name" value="LppX-like"/>
    <property type="match status" value="1"/>
</dbReference>
<dbReference type="InterPro" id="IPR029046">
    <property type="entry name" value="LolA/LolB/LppX"/>
</dbReference>
<dbReference type="AlphaFoldDB" id="A0A3D9V9F1"/>
<dbReference type="SUPFAM" id="SSF89392">
    <property type="entry name" value="Prokaryotic lipoproteins and lipoprotein localization factors"/>
    <property type="match status" value="1"/>
</dbReference>
<dbReference type="Gene3D" id="2.50.20.20">
    <property type="match status" value="1"/>
</dbReference>
<keyword evidence="3" id="KW-0472">Membrane</keyword>
<comment type="caution">
    <text evidence="5">The sequence shown here is derived from an EMBL/GenBank/DDBJ whole genome shotgun (WGS) entry which is preliminary data.</text>
</comment>
<dbReference type="Proteomes" id="UP000256485">
    <property type="component" value="Unassembled WGS sequence"/>
</dbReference>
<keyword evidence="4" id="KW-0732">Signal</keyword>
<dbReference type="GO" id="GO:0030313">
    <property type="term" value="C:cell envelope"/>
    <property type="evidence" value="ECO:0007669"/>
    <property type="project" value="UniProtKB-SubCell"/>
</dbReference>
<reference evidence="5 6" key="1">
    <citation type="submission" date="2018-08" db="EMBL/GenBank/DDBJ databases">
        <title>Sequencing the genomes of 1000 actinobacteria strains.</title>
        <authorList>
            <person name="Klenk H.-P."/>
        </authorList>
    </citation>
    <scope>NUCLEOTIDE SEQUENCE [LARGE SCALE GENOMIC DNA]</scope>
    <source>
        <strain evidence="5 6">DSM 22891</strain>
    </source>
</reference>
<dbReference type="RefSeq" id="WP_170152650.1">
    <property type="nucleotide sequence ID" value="NZ_QTUC01000001.1"/>
</dbReference>
<accession>A0A3D9V9F1</accession>
<evidence type="ECO:0000256" key="4">
    <source>
        <dbReference type="SAM" id="SignalP"/>
    </source>
</evidence>